<proteinExistence type="predicted"/>
<gene>
    <name evidence="2" type="ORF">SAMN05216215_1001340</name>
</gene>
<sequence>MTRLRRFFDTLRPWRRFGAGWRDWIPLGLVVALLALSGAAIWAGPWLTKRIGCNDGFPTAEIWSAGAECVGLSEGPYAFGLDEFAPVMQVIDRQNRAAADKCDPTGTPVTVGVLMTMTDPSVGGRAVRELEGMAAGQLRANGTGCLHPMRLVVGQIGRYDESSNAVDVARLLSDRADVVAVAGVGLSQQRTADVADLLAAAKIPMVADLVTAVGFDQNGSREDQPVFDGCDPDITYPRGIGNDYFYRVAYRTSVQIEQLGAVVPAKPDFIMVPTGGSDPYTCTTLPLMQRQFGGNVTEVKFDADELSTVPQTAKRVCGAPKDVTVAYVARGRDMARFIQSLDEEFASGHCAASSVTVVSTSDGKRLQAAESDLYVEDLRNKALRSKSFTEGKVRLLATTIGGADRPQDGNPNFEVFQQTFAAAGFDPSHTDDGWAMNAYDAVATVSQALRSLPANKPVQRSQVNTAINGFSSAESSVPGAGGPITFDNNGNRTGGVPLVMRVCPLRPAAADQPPRTTGVVVRPGSAIPQCPGTDG</sequence>
<evidence type="ECO:0000313" key="3">
    <source>
        <dbReference type="Proteomes" id="UP000199529"/>
    </source>
</evidence>
<name>A0A1H2RAU7_9PSEU</name>
<accession>A0A1H2RAU7</accession>
<dbReference type="SUPFAM" id="SSF53822">
    <property type="entry name" value="Periplasmic binding protein-like I"/>
    <property type="match status" value="1"/>
</dbReference>
<protein>
    <submittedName>
        <fullName evidence="2">ABC-type branched-chain amino acid transport system, substrate-binding protein</fullName>
    </submittedName>
</protein>
<dbReference type="InterPro" id="IPR028082">
    <property type="entry name" value="Peripla_BP_I"/>
</dbReference>
<keyword evidence="3" id="KW-1185">Reference proteome</keyword>
<dbReference type="Proteomes" id="UP000199529">
    <property type="component" value="Unassembled WGS sequence"/>
</dbReference>
<evidence type="ECO:0000313" key="2">
    <source>
        <dbReference type="EMBL" id="SDW16501.1"/>
    </source>
</evidence>
<evidence type="ECO:0000256" key="1">
    <source>
        <dbReference type="SAM" id="MobiDB-lite"/>
    </source>
</evidence>
<dbReference type="AlphaFoldDB" id="A0A1H2RAU7"/>
<dbReference type="STRING" id="418495.SAMN05216215_1001340"/>
<dbReference type="Gene3D" id="3.40.50.2300">
    <property type="match status" value="2"/>
</dbReference>
<dbReference type="RefSeq" id="WP_218157179.1">
    <property type="nucleotide sequence ID" value="NZ_FNOK01000001.1"/>
</dbReference>
<organism evidence="2 3">
    <name type="scientific">Saccharopolyspora shandongensis</name>
    <dbReference type="NCBI Taxonomy" id="418495"/>
    <lineage>
        <taxon>Bacteria</taxon>
        <taxon>Bacillati</taxon>
        <taxon>Actinomycetota</taxon>
        <taxon>Actinomycetes</taxon>
        <taxon>Pseudonocardiales</taxon>
        <taxon>Pseudonocardiaceae</taxon>
        <taxon>Saccharopolyspora</taxon>
    </lineage>
</organism>
<feature type="region of interest" description="Disordered" evidence="1">
    <location>
        <begin position="509"/>
        <end position="535"/>
    </location>
</feature>
<reference evidence="3" key="1">
    <citation type="submission" date="2016-10" db="EMBL/GenBank/DDBJ databases">
        <authorList>
            <person name="Varghese N."/>
            <person name="Submissions S."/>
        </authorList>
    </citation>
    <scope>NUCLEOTIDE SEQUENCE [LARGE SCALE GENOMIC DNA]</scope>
    <source>
        <strain evidence="3">CGMCC 4.3530</strain>
    </source>
</reference>
<dbReference type="EMBL" id="FNOK01000001">
    <property type="protein sequence ID" value="SDW16501.1"/>
    <property type="molecule type" value="Genomic_DNA"/>
</dbReference>